<organism evidence="1 2">
    <name type="scientific">Trametes sanguinea</name>
    <dbReference type="NCBI Taxonomy" id="158606"/>
    <lineage>
        <taxon>Eukaryota</taxon>
        <taxon>Fungi</taxon>
        <taxon>Dikarya</taxon>
        <taxon>Basidiomycota</taxon>
        <taxon>Agaricomycotina</taxon>
        <taxon>Agaricomycetes</taxon>
        <taxon>Polyporales</taxon>
        <taxon>Polyporaceae</taxon>
        <taxon>Trametes</taxon>
    </lineage>
</organism>
<name>A0ACC1P2E1_9APHY</name>
<dbReference type="Proteomes" id="UP001144978">
    <property type="component" value="Unassembled WGS sequence"/>
</dbReference>
<evidence type="ECO:0000313" key="1">
    <source>
        <dbReference type="EMBL" id="KAJ2985420.1"/>
    </source>
</evidence>
<dbReference type="EMBL" id="JANSHE010003589">
    <property type="protein sequence ID" value="KAJ2985420.1"/>
    <property type="molecule type" value="Genomic_DNA"/>
</dbReference>
<protein>
    <submittedName>
        <fullName evidence="1">Uncharacterized protein</fullName>
    </submittedName>
</protein>
<sequence>MLDLLRELRAPHRLWEHVPVAILNGYHFTSCIASSHRTCGLLSLRLLMALRRAAAEKAITVGASTLGDQRAYFSNHGPCVDVFALA</sequence>
<proteinExistence type="predicted"/>
<reference evidence="1" key="1">
    <citation type="submission" date="2022-08" db="EMBL/GenBank/DDBJ databases">
        <title>Genome Sequence of Pycnoporus sanguineus.</title>
        <authorList>
            <person name="Buettner E."/>
        </authorList>
    </citation>
    <scope>NUCLEOTIDE SEQUENCE</scope>
    <source>
        <strain evidence="1">CG-C14</strain>
    </source>
</reference>
<gene>
    <name evidence="1" type="ORF">NUW54_g10158</name>
</gene>
<accession>A0ACC1P2E1</accession>
<evidence type="ECO:0000313" key="2">
    <source>
        <dbReference type="Proteomes" id="UP001144978"/>
    </source>
</evidence>
<keyword evidence="2" id="KW-1185">Reference proteome</keyword>
<comment type="caution">
    <text evidence="1">The sequence shown here is derived from an EMBL/GenBank/DDBJ whole genome shotgun (WGS) entry which is preliminary data.</text>
</comment>